<evidence type="ECO:0000313" key="1">
    <source>
        <dbReference type="EMBL" id="TMR37564.1"/>
    </source>
</evidence>
<dbReference type="Proteomes" id="UP000305238">
    <property type="component" value="Unassembled WGS sequence"/>
</dbReference>
<gene>
    <name evidence="1" type="ORF">ETD96_18125</name>
</gene>
<accession>A0A5S4GYM8</accession>
<keyword evidence="2" id="KW-1185">Reference proteome</keyword>
<sequence length="194" mass="22501">MTPMDDWNRLRPDTELAVQELHTQLSSSRSSQDLIDSYLYTKRLLAEAMQAFVRIDLVGSNQTFQDLRARLQKEVLDRYKDLLPERYLKVPYGTRVHEELFTLLLQRLGQPVQAAFLRMVTADSVHAERRIRELRELGIDIRTSKENGFDFYILGSLNVDVSLVPSIVGNQIKKNKTLGRAKRKEYLEIVGYSE</sequence>
<comment type="caution">
    <text evidence="1">The sequence shown here is derived from an EMBL/GenBank/DDBJ whole genome shotgun (WGS) entry which is preliminary data.</text>
</comment>
<protein>
    <submittedName>
        <fullName evidence="1">Uncharacterized protein</fullName>
    </submittedName>
</protein>
<reference evidence="1 2" key="1">
    <citation type="submission" date="2019-05" db="EMBL/GenBank/DDBJ databases">
        <title>Draft genome sequence of Actinomadura geliboluensis A8036.</title>
        <authorList>
            <person name="Saricaoglu S."/>
            <person name="Isik K."/>
        </authorList>
    </citation>
    <scope>NUCLEOTIDE SEQUENCE [LARGE SCALE GENOMIC DNA]</scope>
    <source>
        <strain evidence="1 2">A8036</strain>
    </source>
</reference>
<dbReference type="RefSeq" id="WP_138637644.1">
    <property type="nucleotide sequence ID" value="NZ_JASWDG010000062.1"/>
</dbReference>
<proteinExistence type="predicted"/>
<dbReference type="OrthoDB" id="3481358at2"/>
<organism evidence="1 2">
    <name type="scientific">Actinomadura geliboluensis</name>
    <dbReference type="NCBI Taxonomy" id="882440"/>
    <lineage>
        <taxon>Bacteria</taxon>
        <taxon>Bacillati</taxon>
        <taxon>Actinomycetota</taxon>
        <taxon>Actinomycetes</taxon>
        <taxon>Streptosporangiales</taxon>
        <taxon>Thermomonosporaceae</taxon>
        <taxon>Actinomadura</taxon>
    </lineage>
</organism>
<dbReference type="AlphaFoldDB" id="A0A5S4GYM8"/>
<evidence type="ECO:0000313" key="2">
    <source>
        <dbReference type="Proteomes" id="UP000305238"/>
    </source>
</evidence>
<name>A0A5S4GYM8_9ACTN</name>
<dbReference type="EMBL" id="VCKZ01000122">
    <property type="protein sequence ID" value="TMR37564.1"/>
    <property type="molecule type" value="Genomic_DNA"/>
</dbReference>